<dbReference type="RefSeq" id="WP_200614985.1">
    <property type="nucleotide sequence ID" value="NZ_CP071518.1"/>
</dbReference>
<dbReference type="Proteomes" id="UP000639274">
    <property type="component" value="Chromosome"/>
</dbReference>
<dbReference type="FunFam" id="3.40.605.10:FF:000006">
    <property type="entry name" value="1-pyrroline-5-carboxylate dehydrogenase"/>
    <property type="match status" value="1"/>
</dbReference>
<dbReference type="KEGG" id="lsf:I8J32_003945"/>
<organism evidence="10 11">
    <name type="scientific">Agrilutibacter solisilvae</name>
    <dbReference type="NCBI Taxonomy" id="2763317"/>
    <lineage>
        <taxon>Bacteria</taxon>
        <taxon>Pseudomonadati</taxon>
        <taxon>Pseudomonadota</taxon>
        <taxon>Gammaproteobacteria</taxon>
        <taxon>Lysobacterales</taxon>
        <taxon>Lysobacteraceae</taxon>
        <taxon>Agrilutibacter</taxon>
    </lineage>
</organism>
<dbReference type="GO" id="GO:0004657">
    <property type="term" value="F:proline dehydrogenase activity"/>
    <property type="evidence" value="ECO:0007669"/>
    <property type="project" value="UniProtKB-ARBA"/>
</dbReference>
<keyword evidence="6" id="KW-0642">Proline metabolism</keyword>
<dbReference type="PANTHER" id="PTHR42862">
    <property type="entry name" value="DELTA-1-PYRROLINE-5-CARBOXYLATE DEHYDROGENASE 1, ISOFORM A-RELATED"/>
    <property type="match status" value="1"/>
</dbReference>
<dbReference type="InterPro" id="IPR050485">
    <property type="entry name" value="Proline_metab_enzyme"/>
</dbReference>
<proteinExistence type="inferred from homology"/>
<evidence type="ECO:0000313" key="10">
    <source>
        <dbReference type="EMBL" id="QSX79068.1"/>
    </source>
</evidence>
<comment type="pathway">
    <text evidence="1">Amino-acid degradation; L-proline degradation into L-glutamate; L-glutamate from L-proline: step 2/2.</text>
</comment>
<dbReference type="PROSITE" id="PS00070">
    <property type="entry name" value="ALDEHYDE_DEHYDR_CYS"/>
    <property type="match status" value="1"/>
</dbReference>
<protein>
    <recommendedName>
        <fullName evidence="7">L-glutamate gamma-semialdehyde dehydrogenase</fullName>
        <ecNumber evidence="3">1.2.1.88</ecNumber>
    </recommendedName>
    <alternativeName>
        <fullName evidence="7">L-glutamate gamma-semialdehyde dehydrogenase</fullName>
    </alternativeName>
</protein>
<evidence type="ECO:0000313" key="11">
    <source>
        <dbReference type="Proteomes" id="UP000639274"/>
    </source>
</evidence>
<dbReference type="EMBL" id="CP071518">
    <property type="protein sequence ID" value="QSX79068.1"/>
    <property type="molecule type" value="Genomic_DNA"/>
</dbReference>
<dbReference type="Pfam" id="PF00171">
    <property type="entry name" value="Aldedh"/>
    <property type="match status" value="1"/>
</dbReference>
<feature type="domain" description="Aldehyde dehydrogenase" evidence="9">
    <location>
        <begin position="61"/>
        <end position="511"/>
    </location>
</feature>
<dbReference type="PANTHER" id="PTHR42862:SF1">
    <property type="entry name" value="DELTA-1-PYRROLINE-5-CARBOXYLATE DEHYDROGENASE 2, ISOFORM A-RELATED"/>
    <property type="match status" value="1"/>
</dbReference>
<name>A0A974Y206_9GAMM</name>
<evidence type="ECO:0000256" key="4">
    <source>
        <dbReference type="ARBA" id="ARBA00023002"/>
    </source>
</evidence>
<sequence>MSLALSRVPVPVNEPVRGYAPGTAERASLKRALADLSANRVEMPLVIDGRDVHTGRMGQAVMPHRHAHVLGTFHQGGAAEVDAAIEAALRARRDWAALPWEARAAVFLKAADLLQGPYRDVLNAATMLGQSKTCHQAEIDSACELIDFFRFNVAFYEQLLREQPQSSPGMWNRMEHRPLEGFVFAVSPFNFTSIAGNLPTAPALCGNTVVWKPASTAVYSAHFLMKLFKEAGLPDGVINLVTGSGADVGDPVLAHRQLAGVHFTGSTPVFHRMWRTVGANIDRYAGYPRLVGETGGKDFIVAHASADPVALATAMIRGAFEYQGQKCSAASRAYVPDTLWPQVRDALVAQVDGIAMGDVGEFSNFMGAVIDAASFEKQRSAIEEARSSPDASILVGGACDDSEGWFVRPTVIVTTNPAYRTMCEELFGPVLTVHVYQAPHWVETLDVVDRTSPYALTGAIFAQDRYAIEQGLDRLRNAAGNFYINDKPTGAVVGQQPFGGARASGTNDKAGSLLNLLRWISPRSIKETFVPPRQYAYPFMGEDR</sequence>
<dbReference type="Gene3D" id="3.40.605.10">
    <property type="entry name" value="Aldehyde Dehydrogenase, Chain A, domain 1"/>
    <property type="match status" value="1"/>
</dbReference>
<gene>
    <name evidence="10" type="primary">pruA</name>
    <name evidence="10" type="ORF">I8J32_003945</name>
</gene>
<evidence type="ECO:0000256" key="6">
    <source>
        <dbReference type="ARBA" id="ARBA00023062"/>
    </source>
</evidence>
<keyword evidence="4 10" id="KW-0560">Oxidoreductase</keyword>
<dbReference type="InterPro" id="IPR016160">
    <property type="entry name" value="Ald_DH_CS_CYS"/>
</dbReference>
<comment type="similarity">
    <text evidence="2">Belongs to the aldehyde dehydrogenase family.</text>
</comment>
<dbReference type="GO" id="GO:0003842">
    <property type="term" value="F:L-glutamate gamma-semialdehyde dehydrogenase activity"/>
    <property type="evidence" value="ECO:0007669"/>
    <property type="project" value="UniProtKB-EC"/>
</dbReference>
<keyword evidence="5" id="KW-0520">NAD</keyword>
<dbReference type="GO" id="GO:0009898">
    <property type="term" value="C:cytoplasmic side of plasma membrane"/>
    <property type="evidence" value="ECO:0007669"/>
    <property type="project" value="TreeGrafter"/>
</dbReference>
<dbReference type="InterPro" id="IPR015590">
    <property type="entry name" value="Aldehyde_DH_dom"/>
</dbReference>
<dbReference type="AlphaFoldDB" id="A0A974Y206"/>
<evidence type="ECO:0000256" key="7">
    <source>
        <dbReference type="ARBA" id="ARBA00032259"/>
    </source>
</evidence>
<evidence type="ECO:0000256" key="2">
    <source>
        <dbReference type="ARBA" id="ARBA00009986"/>
    </source>
</evidence>
<keyword evidence="11" id="KW-1185">Reference proteome</keyword>
<dbReference type="GO" id="GO:0010133">
    <property type="term" value="P:L-proline catabolic process to L-glutamate"/>
    <property type="evidence" value="ECO:0007669"/>
    <property type="project" value="InterPro"/>
</dbReference>
<reference evidence="10 11" key="1">
    <citation type="submission" date="2021-03" db="EMBL/GenBank/DDBJ databases">
        <title>Lysobacter sp. nov. isolated from soil of gangwondo yeongwol, south Korea.</title>
        <authorList>
            <person name="Kim K.R."/>
            <person name="Kim K.H."/>
            <person name="Jeon C.O."/>
        </authorList>
    </citation>
    <scope>NUCLEOTIDE SEQUENCE [LARGE SCALE GENOMIC DNA]</scope>
    <source>
        <strain evidence="10 11">R19</strain>
    </source>
</reference>
<dbReference type="InterPro" id="IPR016161">
    <property type="entry name" value="Ald_DH/histidinol_DH"/>
</dbReference>
<dbReference type="SUPFAM" id="SSF53720">
    <property type="entry name" value="ALDH-like"/>
    <property type="match status" value="1"/>
</dbReference>
<dbReference type="EC" id="1.2.1.88" evidence="3"/>
<evidence type="ECO:0000256" key="8">
    <source>
        <dbReference type="ARBA" id="ARBA00048142"/>
    </source>
</evidence>
<dbReference type="InterPro" id="IPR016163">
    <property type="entry name" value="Ald_DH_C"/>
</dbReference>
<comment type="catalytic activity">
    <reaction evidence="8">
        <text>L-glutamate 5-semialdehyde + NAD(+) + H2O = L-glutamate + NADH + 2 H(+)</text>
        <dbReference type="Rhea" id="RHEA:30235"/>
        <dbReference type="ChEBI" id="CHEBI:15377"/>
        <dbReference type="ChEBI" id="CHEBI:15378"/>
        <dbReference type="ChEBI" id="CHEBI:29985"/>
        <dbReference type="ChEBI" id="CHEBI:57540"/>
        <dbReference type="ChEBI" id="CHEBI:57945"/>
        <dbReference type="ChEBI" id="CHEBI:58066"/>
        <dbReference type="EC" id="1.2.1.88"/>
    </reaction>
</comment>
<dbReference type="InterPro" id="IPR005931">
    <property type="entry name" value="P5CDH/ALDH4A1"/>
</dbReference>
<dbReference type="CDD" id="cd07123">
    <property type="entry name" value="ALDH_F4-17_P5CDH"/>
    <property type="match status" value="1"/>
</dbReference>
<accession>A0A974Y206</accession>
<evidence type="ECO:0000256" key="1">
    <source>
        <dbReference type="ARBA" id="ARBA00004786"/>
    </source>
</evidence>
<dbReference type="FunFam" id="3.40.309.10:FF:000005">
    <property type="entry name" value="1-pyrroline-5-carboxylate dehydrogenase 1"/>
    <property type="match status" value="1"/>
</dbReference>
<dbReference type="NCBIfam" id="TIGR01236">
    <property type="entry name" value="D1pyr5carbox1"/>
    <property type="match status" value="1"/>
</dbReference>
<evidence type="ECO:0000256" key="5">
    <source>
        <dbReference type="ARBA" id="ARBA00023027"/>
    </source>
</evidence>
<evidence type="ECO:0000256" key="3">
    <source>
        <dbReference type="ARBA" id="ARBA00012884"/>
    </source>
</evidence>
<dbReference type="Gene3D" id="3.40.309.10">
    <property type="entry name" value="Aldehyde Dehydrogenase, Chain A, domain 2"/>
    <property type="match status" value="1"/>
</dbReference>
<evidence type="ECO:0000259" key="9">
    <source>
        <dbReference type="Pfam" id="PF00171"/>
    </source>
</evidence>
<dbReference type="InterPro" id="IPR016162">
    <property type="entry name" value="Ald_DH_N"/>
</dbReference>